<evidence type="ECO:0000256" key="1">
    <source>
        <dbReference type="SAM" id="Phobius"/>
    </source>
</evidence>
<proteinExistence type="predicted"/>
<protein>
    <submittedName>
        <fullName evidence="2">Type II secretion system (T2SS), protein F</fullName>
    </submittedName>
</protein>
<gene>
    <name evidence="2" type="ORF">SAMN04489737_0607</name>
</gene>
<dbReference type="STRING" id="131112.SAMN04489737_0607"/>
<dbReference type="Proteomes" id="UP000214355">
    <property type="component" value="Chromosome I"/>
</dbReference>
<dbReference type="OrthoDB" id="3267562at2"/>
<evidence type="ECO:0000313" key="2">
    <source>
        <dbReference type="EMBL" id="SDU78768.1"/>
    </source>
</evidence>
<keyword evidence="1" id="KW-0812">Transmembrane</keyword>
<sequence length="175" mass="18536">MLVVLAIMMGFMMVVPVRKPLTMNKPRIGRVDMAVVLDVAAATLLSGNSVPDVLHSLGSALSGIEVGVKSSQGEKLHEVANMLVMGTSWEEAWEGVEGFDLFAQTLQPAWVDGVAPLPLLERGARTLRLTQARRAKEAAARLGEALVLPLGLCFLPAFVILGVVPVVAGAAVSLW</sequence>
<accession>A0A1H2LDQ7</accession>
<dbReference type="AlphaFoldDB" id="A0A1H2LDQ7"/>
<reference evidence="3" key="1">
    <citation type="submission" date="2016-10" db="EMBL/GenBank/DDBJ databases">
        <authorList>
            <person name="Varghese N."/>
            <person name="Submissions S."/>
        </authorList>
    </citation>
    <scope>NUCLEOTIDE SEQUENCE [LARGE SCALE GENOMIC DNA]</scope>
    <source>
        <strain evidence="3">DSM 10002</strain>
    </source>
</reference>
<dbReference type="GeneID" id="65344353"/>
<dbReference type="EMBL" id="LT629804">
    <property type="protein sequence ID" value="SDU78768.1"/>
    <property type="molecule type" value="Genomic_DNA"/>
</dbReference>
<name>A0A1H2LDQ7_9ACTO</name>
<evidence type="ECO:0000313" key="3">
    <source>
        <dbReference type="Proteomes" id="UP000214355"/>
    </source>
</evidence>
<organism evidence="2 3">
    <name type="scientific">Arcanobacterium phocae</name>
    <dbReference type="NCBI Taxonomy" id="131112"/>
    <lineage>
        <taxon>Bacteria</taxon>
        <taxon>Bacillati</taxon>
        <taxon>Actinomycetota</taxon>
        <taxon>Actinomycetes</taxon>
        <taxon>Actinomycetales</taxon>
        <taxon>Actinomycetaceae</taxon>
        <taxon>Arcanobacterium</taxon>
    </lineage>
</organism>
<feature type="transmembrane region" description="Helical" evidence="1">
    <location>
        <begin position="146"/>
        <end position="172"/>
    </location>
</feature>
<keyword evidence="3" id="KW-1185">Reference proteome</keyword>
<dbReference type="RefSeq" id="WP_091279764.1">
    <property type="nucleotide sequence ID" value="NZ_LT629804.1"/>
</dbReference>
<keyword evidence="1" id="KW-1133">Transmembrane helix</keyword>
<keyword evidence="1" id="KW-0472">Membrane</keyword>